<organism evidence="2 3">
    <name type="scientific">Pseudooceanicola lipolyticus</name>
    <dbReference type="NCBI Taxonomy" id="2029104"/>
    <lineage>
        <taxon>Bacteria</taxon>
        <taxon>Pseudomonadati</taxon>
        <taxon>Pseudomonadota</taxon>
        <taxon>Alphaproteobacteria</taxon>
        <taxon>Rhodobacterales</taxon>
        <taxon>Paracoccaceae</taxon>
        <taxon>Pseudooceanicola</taxon>
    </lineage>
</organism>
<feature type="transmembrane region" description="Helical" evidence="1">
    <location>
        <begin position="121"/>
        <end position="154"/>
    </location>
</feature>
<accession>A0A2M8ITG3</accession>
<keyword evidence="1" id="KW-0812">Transmembrane</keyword>
<proteinExistence type="predicted"/>
<reference evidence="2 3" key="1">
    <citation type="journal article" date="2018" name="Int. J. Syst. Evol. Microbiol.">
        <title>Pseudooceanicola lipolyticus sp. nov., a marine alphaproteobacterium, reclassification of Oceanicola flagellatus as Pseudooceanicola flagellatus comb. nov. and emended description of the genus Pseudooceanicola.</title>
        <authorList>
            <person name="Huang M.-M."/>
            <person name="Guo L.-L."/>
            <person name="Wu Y.-H."/>
            <person name="Lai Q.-L."/>
            <person name="Shao Z.-Z."/>
            <person name="Wang C.-S."/>
            <person name="Wu M."/>
            <person name="Xu X.-W."/>
        </authorList>
    </citation>
    <scope>NUCLEOTIDE SEQUENCE [LARGE SCALE GENOMIC DNA]</scope>
    <source>
        <strain evidence="2 3">157</strain>
    </source>
</reference>
<evidence type="ECO:0000313" key="2">
    <source>
        <dbReference type="EMBL" id="PJE33820.1"/>
    </source>
</evidence>
<evidence type="ECO:0000313" key="3">
    <source>
        <dbReference type="Proteomes" id="UP000231553"/>
    </source>
</evidence>
<sequence length="156" mass="16950">MAQVRRRQVFYIPGYDPIHPRRYRELYRKEGAAQAAISGYQIALSPKTGGGPYGWHVSARIEDAPVAAEFEVLVWSDLVRDSMSNGIPATYLQLLRTAWAYIGSGALWRLMRLRKGPVIAALYPVAMLLFQLAVAAALAGLAAKAVALLAAALAVP</sequence>
<gene>
    <name evidence="2" type="ORF">CVM52_25465</name>
</gene>
<keyword evidence="1" id="KW-1133">Transmembrane helix</keyword>
<evidence type="ECO:0000256" key="1">
    <source>
        <dbReference type="SAM" id="Phobius"/>
    </source>
</evidence>
<dbReference type="AlphaFoldDB" id="A0A2M8ITG3"/>
<name>A0A2M8ITG3_9RHOB</name>
<keyword evidence="3" id="KW-1185">Reference proteome</keyword>
<dbReference type="EMBL" id="PGTB01000318">
    <property type="protein sequence ID" value="PJE33820.1"/>
    <property type="molecule type" value="Genomic_DNA"/>
</dbReference>
<dbReference type="Proteomes" id="UP000231553">
    <property type="component" value="Unassembled WGS sequence"/>
</dbReference>
<keyword evidence="1" id="KW-0472">Membrane</keyword>
<protein>
    <submittedName>
        <fullName evidence="2">Uncharacterized protein</fullName>
    </submittedName>
</protein>
<comment type="caution">
    <text evidence="2">The sequence shown here is derived from an EMBL/GenBank/DDBJ whole genome shotgun (WGS) entry which is preliminary data.</text>
</comment>
<feature type="non-terminal residue" evidence="2">
    <location>
        <position position="156"/>
    </location>
</feature>